<accession>A0A6J5FK42</accession>
<gene>
    <name evidence="2" type="ORF">LMG28688_00820</name>
</gene>
<evidence type="ECO:0008006" key="4">
    <source>
        <dbReference type="Google" id="ProtNLM"/>
    </source>
</evidence>
<proteinExistence type="predicted"/>
<evidence type="ECO:0000313" key="2">
    <source>
        <dbReference type="EMBL" id="CAB3779371.1"/>
    </source>
</evidence>
<keyword evidence="3" id="KW-1185">Reference proteome</keyword>
<dbReference type="AlphaFoldDB" id="A0A6J5FK42"/>
<sequence>MLAGRQNTPYDAADISGGHMQDWNPYVWSPDGEINMFRDRMVSRVRDLVRNDGWASAAVTRTLDNVIGPNFSPTSQPDYAVLQAMSGNKKFDHKWAEEWGQAASANYRAWANDPGKYCDSTRFQTVPQMLRLGFRHYLADGEAIARDHWIEERVRRGGARYATAVEIVDPDRLSNPQLKFDQQNMRGGVEVDARWTAVAYWLREAHQGDYFSAAKSVTWERVPRETRFGRPLLIHYFDRERANQHRGVGFLTPIVNRLKMLIKYDSTELDAAIINAFFAAYIESPFDQELVEGALGQSTKINAYQTERAEYHKHRKTSLGDVGMTMLYPGEKIGSVSANRPSGNYDGFQSAMLRNVAAATGLAAQQISQNWAEINYSSFRAAMLEAWKTFHRRRFDFVVGFAQPIYANFLEESVEVDDYPMPSSGEIPAFMEARGAYSRARWMGPGKGYVDPVKEKQGAILGLDAGMSSLEDECAEQGVDWREVADRRAIEQEYYRERGLQLPNWNNNPANKADQPEEVH</sequence>
<feature type="region of interest" description="Disordered" evidence="1">
    <location>
        <begin position="501"/>
        <end position="520"/>
    </location>
</feature>
<evidence type="ECO:0000256" key="1">
    <source>
        <dbReference type="SAM" id="MobiDB-lite"/>
    </source>
</evidence>
<evidence type="ECO:0000313" key="3">
    <source>
        <dbReference type="Proteomes" id="UP000494119"/>
    </source>
</evidence>
<dbReference type="GO" id="GO:0005198">
    <property type="term" value="F:structural molecule activity"/>
    <property type="evidence" value="ECO:0007669"/>
    <property type="project" value="InterPro"/>
</dbReference>
<dbReference type="InterPro" id="IPR006429">
    <property type="entry name" value="Phage_lambda_portal"/>
</dbReference>
<reference evidence="2 3" key="1">
    <citation type="submission" date="2020-04" db="EMBL/GenBank/DDBJ databases">
        <authorList>
            <person name="De Canck E."/>
        </authorList>
    </citation>
    <scope>NUCLEOTIDE SEQUENCE [LARGE SCALE GENOMIC DNA]</scope>
    <source>
        <strain evidence="2 3">LMG 28688</strain>
    </source>
</reference>
<dbReference type="NCBIfam" id="TIGR01539">
    <property type="entry name" value="portal_lambda"/>
    <property type="match status" value="1"/>
</dbReference>
<name>A0A6J5FK42_9BURK</name>
<organism evidence="2 3">
    <name type="scientific">Paraburkholderia caffeinitolerans</name>
    <dbReference type="NCBI Taxonomy" id="1723730"/>
    <lineage>
        <taxon>Bacteria</taxon>
        <taxon>Pseudomonadati</taxon>
        <taxon>Pseudomonadota</taxon>
        <taxon>Betaproteobacteria</taxon>
        <taxon>Burkholderiales</taxon>
        <taxon>Burkholderiaceae</taxon>
        <taxon>Paraburkholderia</taxon>
    </lineage>
</organism>
<dbReference type="GO" id="GO:0019068">
    <property type="term" value="P:virion assembly"/>
    <property type="evidence" value="ECO:0007669"/>
    <property type="project" value="InterPro"/>
</dbReference>
<protein>
    <recommendedName>
        <fullName evidence="4">Phage portal protein, lambda family</fullName>
    </recommendedName>
</protein>
<dbReference type="EMBL" id="CADIKL010000003">
    <property type="protein sequence ID" value="CAB3779371.1"/>
    <property type="molecule type" value="Genomic_DNA"/>
</dbReference>
<dbReference type="Proteomes" id="UP000494119">
    <property type="component" value="Unassembled WGS sequence"/>
</dbReference>
<dbReference type="Pfam" id="PF05136">
    <property type="entry name" value="Phage_portal_2"/>
    <property type="match status" value="1"/>
</dbReference>